<protein>
    <submittedName>
        <fullName evidence="5">WDR5B protein</fullName>
    </submittedName>
</protein>
<dbReference type="PROSITE" id="PS50082">
    <property type="entry name" value="WD_REPEATS_2"/>
    <property type="match status" value="6"/>
</dbReference>
<proteinExistence type="predicted"/>
<evidence type="ECO:0000313" key="5">
    <source>
        <dbReference type="EMBL" id="CAH1262517.1"/>
    </source>
</evidence>
<dbReference type="Pfam" id="PF00400">
    <property type="entry name" value="WD40"/>
    <property type="match status" value="6"/>
</dbReference>
<organism evidence="5 6">
    <name type="scientific">Branchiostoma lanceolatum</name>
    <name type="common">Common lancelet</name>
    <name type="synonym">Amphioxus lanceolatum</name>
    <dbReference type="NCBI Taxonomy" id="7740"/>
    <lineage>
        <taxon>Eukaryota</taxon>
        <taxon>Metazoa</taxon>
        <taxon>Chordata</taxon>
        <taxon>Cephalochordata</taxon>
        <taxon>Leptocardii</taxon>
        <taxon>Amphioxiformes</taxon>
        <taxon>Branchiostomatidae</taxon>
        <taxon>Branchiostoma</taxon>
    </lineage>
</organism>
<dbReference type="AlphaFoldDB" id="A0A8J9ZS22"/>
<feature type="repeat" description="WD" evidence="3">
    <location>
        <begin position="189"/>
        <end position="224"/>
    </location>
</feature>
<dbReference type="PANTHER" id="PTHR19848:SF8">
    <property type="entry name" value="F-BOX AND WD REPEAT DOMAIN CONTAINING 7"/>
    <property type="match status" value="1"/>
</dbReference>
<dbReference type="OrthoDB" id="6262491at2759"/>
<feature type="region of interest" description="Disordered" evidence="4">
    <location>
        <begin position="392"/>
        <end position="417"/>
    </location>
</feature>
<feature type="compositionally biased region" description="Basic and acidic residues" evidence="4">
    <location>
        <begin position="1"/>
        <end position="14"/>
    </location>
</feature>
<dbReference type="Proteomes" id="UP000838412">
    <property type="component" value="Chromosome 4"/>
</dbReference>
<dbReference type="SMART" id="SM00320">
    <property type="entry name" value="WD40"/>
    <property type="match status" value="12"/>
</dbReference>
<sequence>MAMEKQHTLKDTHNHSVTALGHHPTRREILAGFEDGVIKAWESDSGKLSQCVQEHAGWITDFLFWADEKLLLSASNDGTILCWSAGGTVLDRITFGYPIYKMTLNVRRHHLICGFNAAVKLFDLDENKESGHFIKMKGAHVAREHTDIVRCIVCHENRVYTAGYDRKFMIYDTITYPGTKGLNVLYSNHNAHDAGINCMIMVKDSENNTWILTGSFDKTVKIWSPDGQLTHKLDGFMSAITSICYCKPSKTVWVGSGTSYASLYDPKSGENVSDFIGTFQSEGEQTLKYHLQLLCFCPEFNQVVASSSRRQLFVWKYNTSGCITALKCKHAVESLTYTQKVPILIFSGGSDGMLNKWERLQTNTFMYSKESFLYSEAQAKLAAMLKIKNKRTESDSSGHGHQAATRQHTMNKSFLPPGKNRRHANVALLRTIFVESLDLLVATCEDSNIYVWGFDDEAATVLQRMQPSTSENLVQKYFILLSPQSQLLPKNGTGQFEEHDSVTNRVAGFICKNVLQGHNSCVTSVFVVGREAGYDRAYLVSGGWDRRLLIWDLAAGTLHDFFRSSTPELAPGAQELACDGIIIDMAYCPKRNEFAYASSDKMVYIRTFSPVGSEMTLVNTLQGHEGEITQVRWNHLTDKWVTASEDGTLRIWSEDGMNCDQILNVHGTVSALCIDQTNGCMVAGVQDVIKVYESEQYKLVQTNVGHTDAVRSIIHIPERAQYVSSSWDMTIQIWNAYKKPVPRKKVQLDENKPKTLIFQPGGTISDPVSE</sequence>
<evidence type="ECO:0000256" key="1">
    <source>
        <dbReference type="ARBA" id="ARBA00022574"/>
    </source>
</evidence>
<feature type="repeat" description="WD" evidence="3">
    <location>
        <begin position="515"/>
        <end position="553"/>
    </location>
</feature>
<name>A0A8J9ZS22_BRALA</name>
<evidence type="ECO:0000256" key="2">
    <source>
        <dbReference type="ARBA" id="ARBA00022737"/>
    </source>
</evidence>
<dbReference type="SUPFAM" id="SSF50978">
    <property type="entry name" value="WD40 repeat-like"/>
    <property type="match status" value="2"/>
</dbReference>
<feature type="repeat" description="WD" evidence="3">
    <location>
        <begin position="10"/>
        <end position="51"/>
    </location>
</feature>
<keyword evidence="6" id="KW-1185">Reference proteome</keyword>
<feature type="repeat" description="WD" evidence="3">
    <location>
        <begin position="52"/>
        <end position="84"/>
    </location>
</feature>
<dbReference type="InterPro" id="IPR001680">
    <property type="entry name" value="WD40_rpt"/>
</dbReference>
<dbReference type="InterPro" id="IPR036322">
    <property type="entry name" value="WD40_repeat_dom_sf"/>
</dbReference>
<keyword evidence="2" id="KW-0677">Repeat</keyword>
<dbReference type="PANTHER" id="PTHR19848">
    <property type="entry name" value="WD40 REPEAT PROTEIN"/>
    <property type="match status" value="1"/>
</dbReference>
<evidence type="ECO:0000256" key="4">
    <source>
        <dbReference type="SAM" id="MobiDB-lite"/>
    </source>
</evidence>
<feature type="repeat" description="WD" evidence="3">
    <location>
        <begin position="703"/>
        <end position="735"/>
    </location>
</feature>
<dbReference type="PRINTS" id="PR00320">
    <property type="entry name" value="GPROTEINBRPT"/>
</dbReference>
<feature type="repeat" description="WD" evidence="3">
    <location>
        <begin position="621"/>
        <end position="653"/>
    </location>
</feature>
<dbReference type="PROSITE" id="PS00678">
    <property type="entry name" value="WD_REPEATS_1"/>
    <property type="match status" value="2"/>
</dbReference>
<feature type="compositionally biased region" description="Polar residues" evidence="4">
    <location>
        <begin position="399"/>
        <end position="412"/>
    </location>
</feature>
<evidence type="ECO:0000313" key="6">
    <source>
        <dbReference type="Proteomes" id="UP000838412"/>
    </source>
</evidence>
<dbReference type="OMA" id="QSNVGHT"/>
<keyword evidence="1 3" id="KW-0853">WD repeat</keyword>
<dbReference type="PROSITE" id="PS50294">
    <property type="entry name" value="WD_REPEATS_REGION"/>
    <property type="match status" value="2"/>
</dbReference>
<feature type="region of interest" description="Disordered" evidence="4">
    <location>
        <begin position="1"/>
        <end position="21"/>
    </location>
</feature>
<evidence type="ECO:0000256" key="3">
    <source>
        <dbReference type="PROSITE-ProRule" id="PRU00221"/>
    </source>
</evidence>
<dbReference type="EMBL" id="OV696689">
    <property type="protein sequence ID" value="CAH1262517.1"/>
    <property type="molecule type" value="Genomic_DNA"/>
</dbReference>
<dbReference type="InterPro" id="IPR020472">
    <property type="entry name" value="WD40_PAC1"/>
</dbReference>
<dbReference type="Gene3D" id="2.130.10.10">
    <property type="entry name" value="YVTN repeat-like/Quinoprotein amine dehydrogenase"/>
    <property type="match status" value="4"/>
</dbReference>
<gene>
    <name evidence="5" type="primary">WDR5B</name>
    <name evidence="5" type="ORF">BLAG_LOCUS17543</name>
</gene>
<reference evidence="5" key="1">
    <citation type="submission" date="2022-01" db="EMBL/GenBank/DDBJ databases">
        <authorList>
            <person name="Braso-Vives M."/>
        </authorList>
    </citation>
    <scope>NUCLEOTIDE SEQUENCE</scope>
</reference>
<dbReference type="InterPro" id="IPR019775">
    <property type="entry name" value="WD40_repeat_CS"/>
</dbReference>
<dbReference type="InterPro" id="IPR015943">
    <property type="entry name" value="WD40/YVTN_repeat-like_dom_sf"/>
</dbReference>
<accession>A0A8J9ZS22</accession>